<comment type="similarity">
    <text evidence="1 2">Belongs to the phD/YefM antitoxin family.</text>
</comment>
<dbReference type="EMBL" id="LNKI01000005">
    <property type="protein sequence ID" value="OSG99839.1"/>
    <property type="molecule type" value="Genomic_DNA"/>
</dbReference>
<sequence length="83" mass="9027">MSAASILDSMVSVTSLNHGGASKALSQVGDNHPVVVLKNNQPSAVIITPADYRRLTQAEENFALYRKAVERLRNDDSTLLDMN</sequence>
<evidence type="ECO:0000256" key="2">
    <source>
        <dbReference type="RuleBase" id="RU362080"/>
    </source>
</evidence>
<organism evidence="4 8">
    <name type="scientific">Bifidobacterium adolescentis</name>
    <dbReference type="NCBI Taxonomy" id="1680"/>
    <lineage>
        <taxon>Bacteria</taxon>
        <taxon>Bacillati</taxon>
        <taxon>Actinomycetota</taxon>
        <taxon>Actinomycetes</taxon>
        <taxon>Bifidobacteriales</taxon>
        <taxon>Bifidobacteriaceae</taxon>
        <taxon>Bifidobacterium</taxon>
    </lineage>
</organism>
<dbReference type="EMBL" id="LNKD01000002">
    <property type="protein sequence ID" value="OSG86200.1"/>
    <property type="molecule type" value="Genomic_DNA"/>
</dbReference>
<comment type="function">
    <text evidence="2">Antitoxin component of a type II toxin-antitoxin (TA) system.</text>
</comment>
<protein>
    <recommendedName>
        <fullName evidence="2">Antitoxin</fullName>
    </recommendedName>
</protein>
<gene>
    <name evidence="4" type="ORF">AL0462_1362</name>
    <name evidence="5" type="ORF">AL0467_1470</name>
    <name evidence="3" type="ORF">B0487_1710</name>
</gene>
<accession>A0A1X2ZR34</accession>
<evidence type="ECO:0000313" key="6">
    <source>
        <dbReference type="Proteomes" id="UP000193208"/>
    </source>
</evidence>
<evidence type="ECO:0000313" key="4">
    <source>
        <dbReference type="EMBL" id="OSG96867.1"/>
    </source>
</evidence>
<dbReference type="SUPFAM" id="SSF143120">
    <property type="entry name" value="YefM-like"/>
    <property type="match status" value="1"/>
</dbReference>
<dbReference type="Proteomes" id="UP000193208">
    <property type="component" value="Unassembled WGS sequence"/>
</dbReference>
<dbReference type="RefSeq" id="WP_236836358.1">
    <property type="nucleotide sequence ID" value="NZ_JARJNI010000020.1"/>
</dbReference>
<evidence type="ECO:0000313" key="5">
    <source>
        <dbReference type="EMBL" id="OSG99839.1"/>
    </source>
</evidence>
<dbReference type="AlphaFoldDB" id="A0A1X2ZR34"/>
<reference evidence="6 7" key="1">
    <citation type="journal article" date="2016" name="Sci. Rep.">
        <title>Evaluation of genetic diversity among strains of the human gut commensal Bifidobacterium adolescentis.</title>
        <authorList>
            <person name="Duranti S."/>
            <person name="Milani C."/>
            <person name="Lugli G.A."/>
            <person name="Mancabelli L."/>
            <person name="Turroni F."/>
            <person name="Ferrario C."/>
            <person name="Mangifesta M."/>
            <person name="Viappiani A."/>
            <person name="Sanchez B."/>
            <person name="Margolles A."/>
            <person name="van Sinderen D."/>
            <person name="Ventura M."/>
        </authorList>
    </citation>
    <scope>NUCLEOTIDE SEQUENCE [LARGE SCALE GENOMIC DNA]</scope>
    <source>
        <strain evidence="3 7">487B</strain>
        <strain evidence="4 8">AL46-2</strain>
        <strain evidence="5 6">AL46-7</strain>
    </source>
</reference>
<dbReference type="InterPro" id="IPR036165">
    <property type="entry name" value="YefM-like_sf"/>
</dbReference>
<dbReference type="Proteomes" id="UP000193377">
    <property type="component" value="Unassembled WGS sequence"/>
</dbReference>
<evidence type="ECO:0000313" key="3">
    <source>
        <dbReference type="EMBL" id="OSG86200.1"/>
    </source>
</evidence>
<comment type="caution">
    <text evidence="4">The sequence shown here is derived from an EMBL/GenBank/DDBJ whole genome shotgun (WGS) entry which is preliminary data.</text>
</comment>
<dbReference type="EMBL" id="LNKH01000007">
    <property type="protein sequence ID" value="OSG96867.1"/>
    <property type="molecule type" value="Genomic_DNA"/>
</dbReference>
<evidence type="ECO:0000313" key="8">
    <source>
        <dbReference type="Proteomes" id="UP000193905"/>
    </source>
</evidence>
<name>A0A1X2ZR34_BIFAD</name>
<dbReference type="NCBIfam" id="TIGR01552">
    <property type="entry name" value="phd_fam"/>
    <property type="match status" value="1"/>
</dbReference>
<dbReference type="InterPro" id="IPR006442">
    <property type="entry name" value="Antitoxin_Phd/YefM"/>
</dbReference>
<proteinExistence type="inferred from homology"/>
<evidence type="ECO:0000256" key="1">
    <source>
        <dbReference type="ARBA" id="ARBA00009981"/>
    </source>
</evidence>
<evidence type="ECO:0000313" key="7">
    <source>
        <dbReference type="Proteomes" id="UP000193377"/>
    </source>
</evidence>
<dbReference type="Proteomes" id="UP000193905">
    <property type="component" value="Unassembled WGS sequence"/>
</dbReference>
<dbReference type="Pfam" id="PF02604">
    <property type="entry name" value="PhdYeFM_antitox"/>
    <property type="match status" value="1"/>
</dbReference>